<accession>A0A8C4NBL2</accession>
<dbReference type="PANTHER" id="PTHR22625:SF44">
    <property type="entry name" value="PLEXIN-B"/>
    <property type="match status" value="1"/>
</dbReference>
<dbReference type="Pfam" id="PF01437">
    <property type="entry name" value="PSI"/>
    <property type="match status" value="1"/>
</dbReference>
<dbReference type="Gene3D" id="3.30.1680.10">
    <property type="entry name" value="ligand-binding face of the semaphorins, domain 2"/>
    <property type="match status" value="1"/>
</dbReference>
<evidence type="ECO:0000259" key="7">
    <source>
        <dbReference type="PROSITE" id="PS51004"/>
    </source>
</evidence>
<dbReference type="Proteomes" id="UP000694388">
    <property type="component" value="Unplaced"/>
</dbReference>
<keyword evidence="6" id="KW-0732">Signal</keyword>
<dbReference type="InterPro" id="IPR015943">
    <property type="entry name" value="WD40/YVTN_repeat-like_dom_sf"/>
</dbReference>
<dbReference type="GO" id="GO:0007162">
    <property type="term" value="P:negative regulation of cell adhesion"/>
    <property type="evidence" value="ECO:0007669"/>
    <property type="project" value="TreeGrafter"/>
</dbReference>
<dbReference type="GeneTree" id="ENSGT01050000244850"/>
<sequence length="463" mass="50741">MLSNLHLLSFLLTVSITVSICKASSEWLQFTAPEGISFSHLIPPLNSTRNVVYVAATGRLFLLNTSLKVVANETVCKSGGSKNGHCDNHNQLLSLDASATNLVSCWSADNGICHVRYASNLLRRQGSGGNQLCEYQSVSDNASVVCRLDKARVRIPEGNSRSNSGEGKFVFNHQFVFAFHSSKHLYVLFSRNVQNNGEHHRSSFLGRLCLSDVEAYKSYVEVPLSCGSMDVVHVGAVSAAGQSLDDHADSNQEVLFAAFGRDHQKNGDSSLCAFTLHDLNQKINETYKACYTGGDGASAAYNSPIPCSNNVSCFVSSLLLCPLRNLSNTAVTALILSQELGENVAFLGSRAGHLLKVATIKNIVRCGFGVQVKSVLKCQSVEKIVWYNTVLRLIVVENCGQYKTCILCIRSLDPYCGWCVLQQRCTRKRDCSAKANHWLRSLEHTDCPSVSSLKPRYLSYVSF</sequence>
<dbReference type="GO" id="GO:0002116">
    <property type="term" value="C:semaphorin receptor complex"/>
    <property type="evidence" value="ECO:0007669"/>
    <property type="project" value="TreeGrafter"/>
</dbReference>
<evidence type="ECO:0000256" key="2">
    <source>
        <dbReference type="ARBA" id="ARBA00023136"/>
    </source>
</evidence>
<dbReference type="SMART" id="SM00423">
    <property type="entry name" value="PSI"/>
    <property type="match status" value="1"/>
</dbReference>
<name>A0A8C4NBL2_EPTBU</name>
<evidence type="ECO:0000256" key="6">
    <source>
        <dbReference type="SAM" id="SignalP"/>
    </source>
</evidence>
<evidence type="ECO:0000256" key="4">
    <source>
        <dbReference type="ARBA" id="ARBA00023180"/>
    </source>
</evidence>
<dbReference type="SMART" id="SM00630">
    <property type="entry name" value="Sema"/>
    <property type="match status" value="1"/>
</dbReference>
<dbReference type="Pfam" id="PF01403">
    <property type="entry name" value="Sema"/>
    <property type="match status" value="1"/>
</dbReference>
<evidence type="ECO:0000256" key="1">
    <source>
        <dbReference type="ARBA" id="ARBA00004370"/>
    </source>
</evidence>
<comment type="caution">
    <text evidence="5">Lacks conserved residue(s) required for the propagation of feature annotation.</text>
</comment>
<dbReference type="InterPro" id="IPR036352">
    <property type="entry name" value="Semap_dom_sf"/>
</dbReference>
<dbReference type="SUPFAM" id="SSF101912">
    <property type="entry name" value="Sema domain"/>
    <property type="match status" value="1"/>
</dbReference>
<protein>
    <recommendedName>
        <fullName evidence="7">Sema domain-containing protein</fullName>
    </recommendedName>
</protein>
<evidence type="ECO:0000256" key="5">
    <source>
        <dbReference type="PROSITE-ProRule" id="PRU00352"/>
    </source>
</evidence>
<dbReference type="SUPFAM" id="SSF103575">
    <property type="entry name" value="Plexin repeat"/>
    <property type="match status" value="1"/>
</dbReference>
<reference evidence="8" key="1">
    <citation type="submission" date="2025-08" db="UniProtKB">
        <authorList>
            <consortium name="Ensembl"/>
        </authorList>
    </citation>
    <scope>IDENTIFICATION</scope>
</reference>
<dbReference type="GO" id="GO:0017154">
    <property type="term" value="F:semaphorin receptor activity"/>
    <property type="evidence" value="ECO:0007669"/>
    <property type="project" value="InterPro"/>
</dbReference>
<organism evidence="8 9">
    <name type="scientific">Eptatretus burgeri</name>
    <name type="common">Inshore hagfish</name>
    <dbReference type="NCBI Taxonomy" id="7764"/>
    <lineage>
        <taxon>Eukaryota</taxon>
        <taxon>Metazoa</taxon>
        <taxon>Chordata</taxon>
        <taxon>Craniata</taxon>
        <taxon>Vertebrata</taxon>
        <taxon>Cyclostomata</taxon>
        <taxon>Myxini</taxon>
        <taxon>Myxiniformes</taxon>
        <taxon>Myxinidae</taxon>
        <taxon>Eptatretinae</taxon>
        <taxon>Eptatretus</taxon>
    </lineage>
</organism>
<dbReference type="PANTHER" id="PTHR22625">
    <property type="entry name" value="PLEXIN"/>
    <property type="match status" value="1"/>
</dbReference>
<dbReference type="PROSITE" id="PS51004">
    <property type="entry name" value="SEMA"/>
    <property type="match status" value="1"/>
</dbReference>
<keyword evidence="2" id="KW-0472">Membrane</keyword>
<dbReference type="OMA" id="FRVECEY"/>
<dbReference type="Gene3D" id="2.130.10.10">
    <property type="entry name" value="YVTN repeat-like/Quinoprotein amine dehydrogenase"/>
    <property type="match status" value="1"/>
</dbReference>
<proteinExistence type="predicted"/>
<dbReference type="InterPro" id="IPR031148">
    <property type="entry name" value="Plexin"/>
</dbReference>
<evidence type="ECO:0000313" key="8">
    <source>
        <dbReference type="Ensembl" id="ENSEBUP00000000582.1"/>
    </source>
</evidence>
<feature type="signal peptide" evidence="6">
    <location>
        <begin position="1"/>
        <end position="23"/>
    </location>
</feature>
<dbReference type="Ensembl" id="ENSEBUT00000000884.1">
    <property type="protein sequence ID" value="ENSEBUP00000000582.1"/>
    <property type="gene ID" value="ENSEBUG00000000656.1"/>
</dbReference>
<keyword evidence="3" id="KW-1015">Disulfide bond</keyword>
<dbReference type="InterPro" id="IPR002165">
    <property type="entry name" value="Plexin_repeat"/>
</dbReference>
<dbReference type="InterPro" id="IPR001627">
    <property type="entry name" value="Semap_dom"/>
</dbReference>
<reference evidence="8" key="2">
    <citation type="submission" date="2025-09" db="UniProtKB">
        <authorList>
            <consortium name="Ensembl"/>
        </authorList>
    </citation>
    <scope>IDENTIFICATION</scope>
</reference>
<dbReference type="InterPro" id="IPR016201">
    <property type="entry name" value="PSI"/>
</dbReference>
<dbReference type="GO" id="GO:0030334">
    <property type="term" value="P:regulation of cell migration"/>
    <property type="evidence" value="ECO:0007669"/>
    <property type="project" value="TreeGrafter"/>
</dbReference>
<evidence type="ECO:0000313" key="9">
    <source>
        <dbReference type="Proteomes" id="UP000694388"/>
    </source>
</evidence>
<feature type="domain" description="Sema" evidence="7">
    <location>
        <begin position="15"/>
        <end position="406"/>
    </location>
</feature>
<feature type="chain" id="PRO_5034658928" description="Sema domain-containing protein" evidence="6">
    <location>
        <begin position="24"/>
        <end position="463"/>
    </location>
</feature>
<dbReference type="GO" id="GO:0008360">
    <property type="term" value="P:regulation of cell shape"/>
    <property type="evidence" value="ECO:0007669"/>
    <property type="project" value="TreeGrafter"/>
</dbReference>
<dbReference type="GO" id="GO:0050772">
    <property type="term" value="P:positive regulation of axonogenesis"/>
    <property type="evidence" value="ECO:0007669"/>
    <property type="project" value="TreeGrafter"/>
</dbReference>
<dbReference type="AlphaFoldDB" id="A0A8C4NBL2"/>
<keyword evidence="4" id="KW-0325">Glycoprotein</keyword>
<evidence type="ECO:0000256" key="3">
    <source>
        <dbReference type="ARBA" id="ARBA00023157"/>
    </source>
</evidence>
<keyword evidence="9" id="KW-1185">Reference proteome</keyword>
<dbReference type="GO" id="GO:0005886">
    <property type="term" value="C:plasma membrane"/>
    <property type="evidence" value="ECO:0007669"/>
    <property type="project" value="TreeGrafter"/>
</dbReference>
<comment type="subcellular location">
    <subcellularLocation>
        <location evidence="1">Membrane</location>
    </subcellularLocation>
</comment>